<dbReference type="PANTHER" id="PTHR42693">
    <property type="entry name" value="ARYLSULFATASE FAMILY MEMBER"/>
    <property type="match status" value="1"/>
</dbReference>
<dbReference type="InterPro" id="IPR017850">
    <property type="entry name" value="Alkaline_phosphatase_core_sf"/>
</dbReference>
<keyword evidence="2" id="KW-0378">Hydrolase</keyword>
<reference evidence="4 5" key="1">
    <citation type="submission" date="2022-02" db="EMBL/GenBank/DDBJ databases">
        <authorList>
            <person name="Min J."/>
        </authorList>
    </citation>
    <scope>NUCLEOTIDE SEQUENCE [LARGE SCALE GENOMIC DNA]</scope>
    <source>
        <strain evidence="4 5">GR10-1</strain>
    </source>
</reference>
<name>A0ABS9SFB1_9BACT</name>
<sequence>MVHVPLGVSEKFKGKSGAGLFGDVMEEVDWSVGEVMRTLKENNLLNNTIVIFTSDNGPWLNFGNNAGNTGGHREGKGSAWEGGQKVPGIISWPKLIKPGTVSNKLLSTIDILPTLAEITGAKKPEKK</sequence>
<dbReference type="SUPFAM" id="SSF53649">
    <property type="entry name" value="Alkaline phosphatase-like"/>
    <property type="match status" value="1"/>
</dbReference>
<dbReference type="Proteomes" id="UP001202248">
    <property type="component" value="Unassembled WGS sequence"/>
</dbReference>
<comment type="caution">
    <text evidence="4">The sequence shown here is derived from an EMBL/GenBank/DDBJ whole genome shotgun (WGS) entry which is preliminary data.</text>
</comment>
<comment type="similarity">
    <text evidence="1">Belongs to the sulfatase family.</text>
</comment>
<keyword evidence="5" id="KW-1185">Reference proteome</keyword>
<feature type="domain" description="Sulfatase N-terminal" evidence="3">
    <location>
        <begin position="20"/>
        <end position="120"/>
    </location>
</feature>
<evidence type="ECO:0000313" key="5">
    <source>
        <dbReference type="Proteomes" id="UP001202248"/>
    </source>
</evidence>
<evidence type="ECO:0000256" key="2">
    <source>
        <dbReference type="ARBA" id="ARBA00022801"/>
    </source>
</evidence>
<evidence type="ECO:0000259" key="3">
    <source>
        <dbReference type="Pfam" id="PF00884"/>
    </source>
</evidence>
<evidence type="ECO:0000313" key="4">
    <source>
        <dbReference type="EMBL" id="MCH5597025.1"/>
    </source>
</evidence>
<dbReference type="RefSeq" id="WP_240826435.1">
    <property type="nucleotide sequence ID" value="NZ_JAKWBL010000001.1"/>
</dbReference>
<dbReference type="Pfam" id="PF00884">
    <property type="entry name" value="Sulfatase"/>
    <property type="match status" value="1"/>
</dbReference>
<gene>
    <name evidence="4" type="ORF">MKP09_03380</name>
</gene>
<organism evidence="4 5">
    <name type="scientific">Niabella ginsengisoli</name>
    <dbReference type="NCBI Taxonomy" id="522298"/>
    <lineage>
        <taxon>Bacteria</taxon>
        <taxon>Pseudomonadati</taxon>
        <taxon>Bacteroidota</taxon>
        <taxon>Chitinophagia</taxon>
        <taxon>Chitinophagales</taxon>
        <taxon>Chitinophagaceae</taxon>
        <taxon>Niabella</taxon>
    </lineage>
</organism>
<accession>A0ABS9SFB1</accession>
<proteinExistence type="inferred from homology"/>
<dbReference type="InterPro" id="IPR000917">
    <property type="entry name" value="Sulfatase_N"/>
</dbReference>
<dbReference type="InterPro" id="IPR050738">
    <property type="entry name" value="Sulfatase"/>
</dbReference>
<dbReference type="EMBL" id="JAKWBL010000001">
    <property type="protein sequence ID" value="MCH5597025.1"/>
    <property type="molecule type" value="Genomic_DNA"/>
</dbReference>
<protein>
    <submittedName>
        <fullName evidence="4">Sulfatase-like hydrolase/transferase</fullName>
    </submittedName>
</protein>
<evidence type="ECO:0000256" key="1">
    <source>
        <dbReference type="ARBA" id="ARBA00008779"/>
    </source>
</evidence>
<dbReference type="PANTHER" id="PTHR42693:SF53">
    <property type="entry name" value="ENDO-4-O-SULFATASE"/>
    <property type="match status" value="1"/>
</dbReference>
<dbReference type="Gene3D" id="3.40.720.10">
    <property type="entry name" value="Alkaline Phosphatase, subunit A"/>
    <property type="match status" value="1"/>
</dbReference>